<dbReference type="InterPro" id="IPR007133">
    <property type="entry name" value="RNA_pol_II-assoc_Paf1"/>
</dbReference>
<dbReference type="PANTHER" id="PTHR23188:SF12">
    <property type="entry name" value="RNA POLYMERASE II-ASSOCIATED FACTOR 1 HOMOLOG"/>
    <property type="match status" value="1"/>
</dbReference>
<dbReference type="KEGG" id="beq:BEWA_053030"/>
<feature type="compositionally biased region" description="Basic and acidic residues" evidence="4">
    <location>
        <begin position="311"/>
        <end position="336"/>
    </location>
</feature>
<dbReference type="PANTHER" id="PTHR23188">
    <property type="entry name" value="RNA POLYMERASE II-ASSOCIATED FACTOR 1 HOMOLOG"/>
    <property type="match status" value="1"/>
</dbReference>
<protein>
    <submittedName>
        <fullName evidence="5">Uncharacterized protein</fullName>
    </submittedName>
</protein>
<evidence type="ECO:0000256" key="4">
    <source>
        <dbReference type="SAM" id="MobiDB-lite"/>
    </source>
</evidence>
<evidence type="ECO:0000256" key="2">
    <source>
        <dbReference type="ARBA" id="ARBA00007560"/>
    </source>
</evidence>
<dbReference type="STRING" id="1537102.L1LDN0"/>
<feature type="compositionally biased region" description="Polar residues" evidence="4">
    <location>
        <begin position="340"/>
        <end position="358"/>
    </location>
</feature>
<evidence type="ECO:0000313" key="6">
    <source>
        <dbReference type="Proteomes" id="UP000031512"/>
    </source>
</evidence>
<dbReference type="GO" id="GO:0006368">
    <property type="term" value="P:transcription elongation by RNA polymerase II"/>
    <property type="evidence" value="ECO:0007669"/>
    <property type="project" value="InterPro"/>
</dbReference>
<comment type="caution">
    <text evidence="5">The sequence shown here is derived from an EMBL/GenBank/DDBJ whole genome shotgun (WGS) entry which is preliminary data.</text>
</comment>
<dbReference type="OrthoDB" id="361033at2759"/>
<accession>L1LDN0</accession>
<reference evidence="5 6" key="1">
    <citation type="journal article" date="2012" name="BMC Genomics">
        <title>Comparative genomic analysis and phylogenetic position of Theileria equi.</title>
        <authorList>
            <person name="Kappmeyer L.S."/>
            <person name="Thiagarajan M."/>
            <person name="Herndon D.R."/>
            <person name="Ramsay J.D."/>
            <person name="Caler E."/>
            <person name="Djikeng A."/>
            <person name="Gillespie J.J."/>
            <person name="Lau A.O."/>
            <person name="Roalson E.H."/>
            <person name="Silva J.C."/>
            <person name="Silva M.G."/>
            <person name="Suarez C.E."/>
            <person name="Ueti M.W."/>
            <person name="Nene V.M."/>
            <person name="Mealey R.H."/>
            <person name="Knowles D.P."/>
            <person name="Brayton K.A."/>
        </authorList>
    </citation>
    <scope>NUCLEOTIDE SEQUENCE [LARGE SCALE GENOMIC DNA]</scope>
    <source>
        <strain evidence="5 6">WA</strain>
    </source>
</reference>
<dbReference type="GO" id="GO:0003682">
    <property type="term" value="F:chromatin binding"/>
    <property type="evidence" value="ECO:0007669"/>
    <property type="project" value="TreeGrafter"/>
</dbReference>
<evidence type="ECO:0000313" key="5">
    <source>
        <dbReference type="EMBL" id="EKX73248.1"/>
    </source>
</evidence>
<proteinExistence type="inferred from homology"/>
<keyword evidence="3" id="KW-0539">Nucleus</keyword>
<dbReference type="EMBL" id="ACOU01000003">
    <property type="protein sequence ID" value="EKX73248.1"/>
    <property type="molecule type" value="Genomic_DNA"/>
</dbReference>
<dbReference type="RefSeq" id="XP_004832700.1">
    <property type="nucleotide sequence ID" value="XM_004832643.1"/>
</dbReference>
<dbReference type="GO" id="GO:0000993">
    <property type="term" value="F:RNA polymerase II complex binding"/>
    <property type="evidence" value="ECO:0007669"/>
    <property type="project" value="TreeGrafter"/>
</dbReference>
<dbReference type="AlphaFoldDB" id="L1LDN0"/>
<dbReference type="GeneID" id="15802855"/>
<evidence type="ECO:0000256" key="3">
    <source>
        <dbReference type="ARBA" id="ARBA00023242"/>
    </source>
</evidence>
<dbReference type="Proteomes" id="UP000031512">
    <property type="component" value="Unassembled WGS sequence"/>
</dbReference>
<dbReference type="Pfam" id="PF03985">
    <property type="entry name" value="Paf1"/>
    <property type="match status" value="1"/>
</dbReference>
<evidence type="ECO:0000256" key="1">
    <source>
        <dbReference type="ARBA" id="ARBA00004123"/>
    </source>
</evidence>
<dbReference type="eggNOG" id="ENOG502QX4Z">
    <property type="taxonomic scope" value="Eukaryota"/>
</dbReference>
<feature type="region of interest" description="Disordered" evidence="4">
    <location>
        <begin position="296"/>
        <end position="358"/>
    </location>
</feature>
<sequence length="488" mass="55423">MSKNTETHNSTKTDVDDALTSYLQMKSPLIGPLEFDVSLPPPPTDPKLLDYEANKGILKYELTGLELSERIATFHDFTSGISNNLLNGLCFTGCGVEDKELLDSIDRKLFPSGLSEHKNSAEAHKIASLQRAVRNGLSDVCSSFDELKMSFIVNKAKEGLPINLKNLLSSNLDTTVITPDVYRRTDTNLESAMDQKPENYENWNDMDLDQRVSAYINEIKKTFVSPEYFTHPTNKHAKPVRVYKVLPNLKLWNNKYIQVGIDGLTSKKDSYTQLEVDGILKVAKDTPTHRIYEYYRRHHKDSTNSSPNHSNLKELGEDPNDDSHLFEDSDPFKDEVLDSPNHSGPYQPQENIANNNDSAQEIDDIDDLFNDELEEANEDIAMASVSDDKATETLDDTDTKEESNLFRFVRQYSCQKSTKMAENGNYYLLSLPRSLHDKFKRRLDPQANLDRNWNENQTIEILPLKGQKYVFSKAGGTKRPNISISYSS</sequence>
<organism evidence="5 6">
    <name type="scientific">Theileria equi strain WA</name>
    <dbReference type="NCBI Taxonomy" id="1537102"/>
    <lineage>
        <taxon>Eukaryota</taxon>
        <taxon>Sar</taxon>
        <taxon>Alveolata</taxon>
        <taxon>Apicomplexa</taxon>
        <taxon>Aconoidasida</taxon>
        <taxon>Piroplasmida</taxon>
        <taxon>Theileriidae</taxon>
        <taxon>Theileria</taxon>
    </lineage>
</organism>
<keyword evidence="6" id="KW-1185">Reference proteome</keyword>
<dbReference type="VEuPathDB" id="PiroplasmaDB:BEWA_053030"/>
<comment type="similarity">
    <text evidence="2">Belongs to the PAF1 family.</text>
</comment>
<gene>
    <name evidence="5" type="ORF">BEWA_053030</name>
</gene>
<comment type="subcellular location">
    <subcellularLocation>
        <location evidence="1">Nucleus</location>
    </subcellularLocation>
</comment>
<dbReference type="GO" id="GO:0016593">
    <property type="term" value="C:Cdc73/Paf1 complex"/>
    <property type="evidence" value="ECO:0007669"/>
    <property type="project" value="InterPro"/>
</dbReference>
<name>L1LDN0_THEEQ</name>